<dbReference type="GO" id="GO:0003676">
    <property type="term" value="F:nucleic acid binding"/>
    <property type="evidence" value="ECO:0007669"/>
    <property type="project" value="InterPro"/>
</dbReference>
<proteinExistence type="predicted"/>
<sequence>RLLVLDSHSSHIMGRFIVFCKEHSIELLTLPLHTSYVLQPLDISCFLPLKGA</sequence>
<protein>
    <recommendedName>
        <fullName evidence="1">DDE-1 domain-containing protein</fullName>
    </recommendedName>
</protein>
<dbReference type="Pfam" id="PF03184">
    <property type="entry name" value="DDE_1"/>
    <property type="match status" value="1"/>
</dbReference>
<name>A0A9P4PVT4_9PEZI</name>
<dbReference type="InterPro" id="IPR004875">
    <property type="entry name" value="DDE_SF_endonuclease_dom"/>
</dbReference>
<dbReference type="OrthoDB" id="5425161at2759"/>
<keyword evidence="3" id="KW-1185">Reference proteome</keyword>
<reference evidence="2" key="1">
    <citation type="journal article" date="2020" name="Stud. Mycol.">
        <title>101 Dothideomycetes genomes: a test case for predicting lifestyles and emergence of pathogens.</title>
        <authorList>
            <person name="Haridas S."/>
            <person name="Albert R."/>
            <person name="Binder M."/>
            <person name="Bloem J."/>
            <person name="Labutti K."/>
            <person name="Salamov A."/>
            <person name="Andreopoulos B."/>
            <person name="Baker S."/>
            <person name="Barry K."/>
            <person name="Bills G."/>
            <person name="Bluhm B."/>
            <person name="Cannon C."/>
            <person name="Castanera R."/>
            <person name="Culley D."/>
            <person name="Daum C."/>
            <person name="Ezra D."/>
            <person name="Gonzalez J."/>
            <person name="Henrissat B."/>
            <person name="Kuo A."/>
            <person name="Liang C."/>
            <person name="Lipzen A."/>
            <person name="Lutzoni F."/>
            <person name="Magnuson J."/>
            <person name="Mondo S."/>
            <person name="Nolan M."/>
            <person name="Ohm R."/>
            <person name="Pangilinan J."/>
            <person name="Park H.-J."/>
            <person name="Ramirez L."/>
            <person name="Alfaro M."/>
            <person name="Sun H."/>
            <person name="Tritt A."/>
            <person name="Yoshinaga Y."/>
            <person name="Zwiers L.-H."/>
            <person name="Turgeon B."/>
            <person name="Goodwin S."/>
            <person name="Spatafora J."/>
            <person name="Crous P."/>
            <person name="Grigoriev I."/>
        </authorList>
    </citation>
    <scope>NUCLEOTIDE SEQUENCE</scope>
    <source>
        <strain evidence="2">CBS 116435</strain>
    </source>
</reference>
<feature type="domain" description="DDE-1" evidence="1">
    <location>
        <begin position="2"/>
        <end position="51"/>
    </location>
</feature>
<dbReference type="AlphaFoldDB" id="A0A9P4PVT4"/>
<feature type="non-terminal residue" evidence="2">
    <location>
        <position position="52"/>
    </location>
</feature>
<evidence type="ECO:0000313" key="2">
    <source>
        <dbReference type="EMBL" id="KAF2715877.1"/>
    </source>
</evidence>
<accession>A0A9P4PVT4</accession>
<evidence type="ECO:0000259" key="1">
    <source>
        <dbReference type="Pfam" id="PF03184"/>
    </source>
</evidence>
<comment type="caution">
    <text evidence="2">The sequence shown here is derived from an EMBL/GenBank/DDBJ whole genome shotgun (WGS) entry which is preliminary data.</text>
</comment>
<feature type="non-terminal residue" evidence="2">
    <location>
        <position position="1"/>
    </location>
</feature>
<dbReference type="Proteomes" id="UP000799441">
    <property type="component" value="Unassembled WGS sequence"/>
</dbReference>
<dbReference type="EMBL" id="MU003942">
    <property type="protein sequence ID" value="KAF2715877.1"/>
    <property type="molecule type" value="Genomic_DNA"/>
</dbReference>
<evidence type="ECO:0000313" key="3">
    <source>
        <dbReference type="Proteomes" id="UP000799441"/>
    </source>
</evidence>
<gene>
    <name evidence="2" type="ORF">K431DRAFT_198219</name>
</gene>
<organism evidence="2 3">
    <name type="scientific">Polychaeton citri CBS 116435</name>
    <dbReference type="NCBI Taxonomy" id="1314669"/>
    <lineage>
        <taxon>Eukaryota</taxon>
        <taxon>Fungi</taxon>
        <taxon>Dikarya</taxon>
        <taxon>Ascomycota</taxon>
        <taxon>Pezizomycotina</taxon>
        <taxon>Dothideomycetes</taxon>
        <taxon>Dothideomycetidae</taxon>
        <taxon>Capnodiales</taxon>
        <taxon>Capnodiaceae</taxon>
        <taxon>Polychaeton</taxon>
    </lineage>
</organism>